<name>A0A9D2RV32_9FIRM</name>
<organism evidence="5 6">
    <name type="scientific">Candidatus Blautia faecavium</name>
    <dbReference type="NCBI Taxonomy" id="2838487"/>
    <lineage>
        <taxon>Bacteria</taxon>
        <taxon>Bacillati</taxon>
        <taxon>Bacillota</taxon>
        <taxon>Clostridia</taxon>
        <taxon>Lachnospirales</taxon>
        <taxon>Lachnospiraceae</taxon>
        <taxon>Blautia</taxon>
    </lineage>
</organism>
<dbReference type="InterPro" id="IPR027417">
    <property type="entry name" value="P-loop_NTPase"/>
</dbReference>
<dbReference type="InterPro" id="IPR029493">
    <property type="entry name" value="RecD2-like_HHH"/>
</dbReference>
<evidence type="ECO:0000313" key="6">
    <source>
        <dbReference type="Proteomes" id="UP000823842"/>
    </source>
</evidence>
<dbReference type="CDD" id="cd17933">
    <property type="entry name" value="DEXSc_RecD-like"/>
    <property type="match status" value="1"/>
</dbReference>
<keyword evidence="2" id="KW-0067">ATP-binding</keyword>
<evidence type="ECO:0000259" key="4">
    <source>
        <dbReference type="Pfam" id="PF14490"/>
    </source>
</evidence>
<dbReference type="InterPro" id="IPR027785">
    <property type="entry name" value="UvrD-like_helicase_C"/>
</dbReference>
<dbReference type="PANTHER" id="PTHR43788:SF6">
    <property type="entry name" value="DNA HELICASE B"/>
    <property type="match status" value="1"/>
</dbReference>
<gene>
    <name evidence="5" type="ORF">IAA06_03405</name>
</gene>
<dbReference type="PANTHER" id="PTHR43788">
    <property type="entry name" value="DNA2/NAM7 HELICASE FAMILY MEMBER"/>
    <property type="match status" value="1"/>
</dbReference>
<dbReference type="InterPro" id="IPR050534">
    <property type="entry name" value="Coronavir_polyprotein_1ab"/>
</dbReference>
<dbReference type="Pfam" id="PF14490">
    <property type="entry name" value="HHH_RecD2"/>
    <property type="match status" value="1"/>
</dbReference>
<sequence length="694" mass="78548">MIHGKALRLLKPRDEATGYSIFVYLPEEQGLHCNSRSEIICAGKLPLFSPGIPLELEVEWKHDCFYHVAASRICTSRKAYSLFFLDKIKGISADTANRILEGLDNDIRKLLELDDPEGYLAKIPGAKRFAGPLLEQLGYISATEGLFFELSSLGIEFIQIDQLVKVYRADARECLKQDTYDVCSCIGIPFLQADYLARYFEKGRMDVDRMRAIVWELVRRYEEAGHTRIRIKDMITEFYRLLKRSPWPWVISPVYLFCIMQGMPEIRIDGIWIARNKRFQQEKEIAKNLSRICSASQVRDISENDIEAMEADLDIRFLDSQKELFRAMGKNKLILLTGGPGTGKTTDIKGAIRLCLMADPKARIGLCAPTARAAQAMKAASGHPASTIHSMVGITPHSACEGHQELPYDLLIVDEMSMVDTEIFYHLLRSVKTGCQVILCGDPDQLESVGCGAVFRDLLECGKYFTVKLWQIMRQEEESGIVENCRRIKQGRTDLVVDQTCRIYRCGTEEEAVQLLLPMYDKNTDWSKQQILSTTKTGMLGIVSLNRRFEMAEDGQECYRYRGFDYKRGDKVVFVVNNYKAGYCNGDIGKIEDIQADGVVVRLEGKRIYLSGKGMDDIMPGTIMTIHKAQGSEADEVIILLPEYPRTLLSRNSLNTAVSRAKKKVVILAVGNALETAISNVMQHRRETWLSELL</sequence>
<dbReference type="CDD" id="cd18809">
    <property type="entry name" value="SF1_C_RecD"/>
    <property type="match status" value="1"/>
</dbReference>
<dbReference type="Pfam" id="PF13538">
    <property type="entry name" value="UvrD_C_2"/>
    <property type="match status" value="1"/>
</dbReference>
<comment type="caution">
    <text evidence="5">The sequence shown here is derived from an EMBL/GenBank/DDBJ whole genome shotgun (WGS) entry which is preliminary data.</text>
</comment>
<accession>A0A9D2RV32</accession>
<reference evidence="5" key="2">
    <citation type="submission" date="2021-04" db="EMBL/GenBank/DDBJ databases">
        <authorList>
            <person name="Gilroy R."/>
        </authorList>
    </citation>
    <scope>NUCLEOTIDE SEQUENCE</scope>
    <source>
        <strain evidence="5">ChiSjej1B19-5720</strain>
    </source>
</reference>
<evidence type="ECO:0000313" key="5">
    <source>
        <dbReference type="EMBL" id="HJB27823.1"/>
    </source>
</evidence>
<dbReference type="AlphaFoldDB" id="A0A9D2RV32"/>
<proteinExistence type="predicted"/>
<dbReference type="GO" id="GO:0009338">
    <property type="term" value="C:exodeoxyribonuclease V complex"/>
    <property type="evidence" value="ECO:0007669"/>
    <property type="project" value="TreeGrafter"/>
</dbReference>
<dbReference type="SUPFAM" id="SSF52540">
    <property type="entry name" value="P-loop containing nucleoside triphosphate hydrolases"/>
    <property type="match status" value="2"/>
</dbReference>
<evidence type="ECO:0000256" key="2">
    <source>
        <dbReference type="ARBA" id="ARBA00022840"/>
    </source>
</evidence>
<dbReference type="GO" id="GO:0005524">
    <property type="term" value="F:ATP binding"/>
    <property type="evidence" value="ECO:0007669"/>
    <property type="project" value="UniProtKB-KW"/>
</dbReference>
<dbReference type="GO" id="GO:0017116">
    <property type="term" value="F:single-stranded DNA helicase activity"/>
    <property type="evidence" value="ECO:0007669"/>
    <property type="project" value="TreeGrafter"/>
</dbReference>
<dbReference type="Gene3D" id="3.40.50.300">
    <property type="entry name" value="P-loop containing nucleotide triphosphate hydrolases"/>
    <property type="match status" value="2"/>
</dbReference>
<dbReference type="Proteomes" id="UP000823842">
    <property type="component" value="Unassembled WGS sequence"/>
</dbReference>
<feature type="domain" description="UvrD-like helicase C-terminal" evidence="3">
    <location>
        <begin position="621"/>
        <end position="667"/>
    </location>
</feature>
<reference evidence="5" key="1">
    <citation type="journal article" date="2021" name="PeerJ">
        <title>Extensive microbial diversity within the chicken gut microbiome revealed by metagenomics and culture.</title>
        <authorList>
            <person name="Gilroy R."/>
            <person name="Ravi A."/>
            <person name="Getino M."/>
            <person name="Pursley I."/>
            <person name="Horton D.L."/>
            <person name="Alikhan N.F."/>
            <person name="Baker D."/>
            <person name="Gharbi K."/>
            <person name="Hall N."/>
            <person name="Watson M."/>
            <person name="Adriaenssens E.M."/>
            <person name="Foster-Nyarko E."/>
            <person name="Jarju S."/>
            <person name="Secka A."/>
            <person name="Antonio M."/>
            <person name="Oren A."/>
            <person name="Chaudhuri R.R."/>
            <person name="La Ragione R."/>
            <person name="Hildebrand F."/>
            <person name="Pallen M.J."/>
        </authorList>
    </citation>
    <scope>NUCLEOTIDE SEQUENCE</scope>
    <source>
        <strain evidence="5">ChiSjej1B19-5720</strain>
    </source>
</reference>
<protein>
    <submittedName>
        <fullName evidence="5">AAA family ATPase</fullName>
    </submittedName>
</protein>
<evidence type="ECO:0000259" key="3">
    <source>
        <dbReference type="Pfam" id="PF13538"/>
    </source>
</evidence>
<keyword evidence="1" id="KW-0547">Nucleotide-binding</keyword>
<dbReference type="GO" id="GO:0006310">
    <property type="term" value="P:DNA recombination"/>
    <property type="evidence" value="ECO:0007669"/>
    <property type="project" value="TreeGrafter"/>
</dbReference>
<dbReference type="Gene3D" id="2.30.30.940">
    <property type="match status" value="1"/>
</dbReference>
<dbReference type="Pfam" id="PF13604">
    <property type="entry name" value="AAA_30"/>
    <property type="match status" value="1"/>
</dbReference>
<dbReference type="EMBL" id="DWYZ01000073">
    <property type="protein sequence ID" value="HJB27823.1"/>
    <property type="molecule type" value="Genomic_DNA"/>
</dbReference>
<evidence type="ECO:0000256" key="1">
    <source>
        <dbReference type="ARBA" id="ARBA00022741"/>
    </source>
</evidence>
<feature type="domain" description="ATP-dependent RecD2 DNA helicase-like helix-hairpin-helix" evidence="4">
    <location>
        <begin position="144"/>
        <end position="227"/>
    </location>
</feature>